<dbReference type="GO" id="GO:0005524">
    <property type="term" value="F:ATP binding"/>
    <property type="evidence" value="ECO:0007669"/>
    <property type="project" value="UniProtKB-KW"/>
</dbReference>
<dbReference type="Proteomes" id="UP000273982">
    <property type="component" value="Chromosome"/>
</dbReference>
<dbReference type="Gene3D" id="3.40.50.300">
    <property type="entry name" value="P-loop containing nucleotide triphosphate hydrolases"/>
    <property type="match status" value="1"/>
</dbReference>
<name>A0A3G8M5T0_9HYPH</name>
<keyword evidence="2" id="KW-1003">Cell membrane</keyword>
<dbReference type="InterPro" id="IPR017911">
    <property type="entry name" value="MacB-like_ATP-bd"/>
</dbReference>
<comment type="similarity">
    <text evidence="6">Belongs to the ABC transporter superfamily. Macrolide exporter (TC 3.A.1.122) family.</text>
</comment>
<keyword evidence="2" id="KW-0472">Membrane</keyword>
<feature type="domain" description="ABC transporter" evidence="7">
    <location>
        <begin position="6"/>
        <end position="243"/>
    </location>
</feature>
<evidence type="ECO:0000313" key="8">
    <source>
        <dbReference type="EMBL" id="AZG76522.1"/>
    </source>
</evidence>
<dbReference type="FunFam" id="3.40.50.300:FF:000032">
    <property type="entry name" value="Export ABC transporter ATP-binding protein"/>
    <property type="match status" value="1"/>
</dbReference>
<protein>
    <submittedName>
        <fullName evidence="8">ABC transporter ATP-binding protein</fullName>
    </submittedName>
</protein>
<dbReference type="GO" id="GO:0022857">
    <property type="term" value="F:transmembrane transporter activity"/>
    <property type="evidence" value="ECO:0007669"/>
    <property type="project" value="UniProtKB-ARBA"/>
</dbReference>
<accession>A0A3G8M5T0</accession>
<dbReference type="CDD" id="cd03255">
    <property type="entry name" value="ABC_MJ0796_LolCDE_FtsE"/>
    <property type="match status" value="1"/>
</dbReference>
<dbReference type="InterPro" id="IPR003439">
    <property type="entry name" value="ABC_transporter-like_ATP-bd"/>
</dbReference>
<proteinExistence type="inferred from homology"/>
<evidence type="ECO:0000313" key="9">
    <source>
        <dbReference type="Proteomes" id="UP000273982"/>
    </source>
</evidence>
<evidence type="ECO:0000256" key="4">
    <source>
        <dbReference type="ARBA" id="ARBA00022840"/>
    </source>
</evidence>
<evidence type="ECO:0000256" key="5">
    <source>
        <dbReference type="ARBA" id="ARBA00022967"/>
    </source>
</evidence>
<dbReference type="InterPro" id="IPR017871">
    <property type="entry name" value="ABC_transporter-like_CS"/>
</dbReference>
<evidence type="ECO:0000256" key="2">
    <source>
        <dbReference type="ARBA" id="ARBA00022519"/>
    </source>
</evidence>
<evidence type="ECO:0000256" key="6">
    <source>
        <dbReference type="ARBA" id="ARBA00038388"/>
    </source>
</evidence>
<dbReference type="GO" id="GO:0016887">
    <property type="term" value="F:ATP hydrolysis activity"/>
    <property type="evidence" value="ECO:0007669"/>
    <property type="project" value="InterPro"/>
</dbReference>
<keyword evidence="1" id="KW-0813">Transport</keyword>
<keyword evidence="2" id="KW-0997">Cell inner membrane</keyword>
<dbReference type="GO" id="GO:0005886">
    <property type="term" value="C:plasma membrane"/>
    <property type="evidence" value="ECO:0007669"/>
    <property type="project" value="TreeGrafter"/>
</dbReference>
<dbReference type="SUPFAM" id="SSF52540">
    <property type="entry name" value="P-loop containing nucleoside triphosphate hydrolases"/>
    <property type="match status" value="1"/>
</dbReference>
<dbReference type="InterPro" id="IPR003593">
    <property type="entry name" value="AAA+_ATPase"/>
</dbReference>
<dbReference type="InterPro" id="IPR015854">
    <property type="entry name" value="ABC_transpr_LolD-like"/>
</dbReference>
<evidence type="ECO:0000259" key="7">
    <source>
        <dbReference type="PROSITE" id="PS50893"/>
    </source>
</evidence>
<gene>
    <name evidence="8" type="ORF">EHO51_07150</name>
</gene>
<dbReference type="PANTHER" id="PTHR24220">
    <property type="entry name" value="IMPORT ATP-BINDING PROTEIN"/>
    <property type="match status" value="1"/>
</dbReference>
<dbReference type="AlphaFoldDB" id="A0A3G8M5T0"/>
<reference evidence="8 9" key="1">
    <citation type="submission" date="2018-11" db="EMBL/GenBank/DDBJ databases">
        <title>Genome squencing of methanotrophic bacteria isolated from alkaline groundwater in Korea.</title>
        <authorList>
            <person name="Nguyen L.N."/>
        </authorList>
    </citation>
    <scope>NUCLEOTIDE SEQUENCE [LARGE SCALE GENOMIC DNA]</scope>
    <source>
        <strain evidence="8 9">GW6</strain>
    </source>
</reference>
<dbReference type="EMBL" id="CP034086">
    <property type="protein sequence ID" value="AZG76522.1"/>
    <property type="molecule type" value="Genomic_DNA"/>
</dbReference>
<keyword evidence="3" id="KW-0547">Nucleotide-binding</keyword>
<dbReference type="PANTHER" id="PTHR24220:SF376">
    <property type="entry name" value="ABC TRANSPORTER"/>
    <property type="match status" value="1"/>
</dbReference>
<dbReference type="InterPro" id="IPR027417">
    <property type="entry name" value="P-loop_NTPase"/>
</dbReference>
<dbReference type="KEGG" id="mros:EHO51_07150"/>
<evidence type="ECO:0000256" key="3">
    <source>
        <dbReference type="ARBA" id="ARBA00022741"/>
    </source>
</evidence>
<dbReference type="RefSeq" id="WP_124738310.1">
    <property type="nucleotide sequence ID" value="NZ_CP034086.1"/>
</dbReference>
<dbReference type="GO" id="GO:0098796">
    <property type="term" value="C:membrane protein complex"/>
    <property type="evidence" value="ECO:0007669"/>
    <property type="project" value="UniProtKB-ARBA"/>
</dbReference>
<sequence length="244" mass="26250">MKHAVISASGVSHSFDTGPTPVTVLRDIDVEVYAGELLMLVGPSGSGKTTLLHILGRLLSPSSGVVTLYGKSTQALGEEELAALRLKYFGFIFQAYNLFPVLTATENVMVMLDLLGVSREIARERARELLKSVGLGQRLDSFPSQLSSGQRQRVAIARALAGDPKIVMADEPTAALDAESGLRAIELLQMLAHQQERAVVIVTHDPRILQFGDRVIHLEDGQIAERLATPRGPSPSPLHAMGAL</sequence>
<dbReference type="Pfam" id="PF00005">
    <property type="entry name" value="ABC_tran"/>
    <property type="match status" value="1"/>
</dbReference>
<dbReference type="PROSITE" id="PS50893">
    <property type="entry name" value="ABC_TRANSPORTER_2"/>
    <property type="match status" value="1"/>
</dbReference>
<organism evidence="8 9">
    <name type="scientific">Methylocystis rosea</name>
    <dbReference type="NCBI Taxonomy" id="173366"/>
    <lineage>
        <taxon>Bacteria</taxon>
        <taxon>Pseudomonadati</taxon>
        <taxon>Pseudomonadota</taxon>
        <taxon>Alphaproteobacteria</taxon>
        <taxon>Hyphomicrobiales</taxon>
        <taxon>Methylocystaceae</taxon>
        <taxon>Methylocystis</taxon>
    </lineage>
</organism>
<dbReference type="SMART" id="SM00382">
    <property type="entry name" value="AAA"/>
    <property type="match status" value="1"/>
</dbReference>
<keyword evidence="4 8" id="KW-0067">ATP-binding</keyword>
<dbReference type="PROSITE" id="PS00211">
    <property type="entry name" value="ABC_TRANSPORTER_1"/>
    <property type="match status" value="1"/>
</dbReference>
<keyword evidence="5" id="KW-1278">Translocase</keyword>
<evidence type="ECO:0000256" key="1">
    <source>
        <dbReference type="ARBA" id="ARBA00022448"/>
    </source>
</evidence>